<keyword evidence="7" id="KW-1185">Reference proteome</keyword>
<dbReference type="InterPro" id="IPR050113">
    <property type="entry name" value="Ub_conjugating_enzyme"/>
</dbReference>
<keyword evidence="3" id="KW-0067">ATP-binding</keyword>
<dbReference type="InterPro" id="IPR016135">
    <property type="entry name" value="UBQ-conjugating_enzyme/RWD"/>
</dbReference>
<dbReference type="OrthoDB" id="9973183at2759"/>
<dbReference type="InterPro" id="IPR000608">
    <property type="entry name" value="UBC"/>
</dbReference>
<dbReference type="GO" id="GO:0005524">
    <property type="term" value="F:ATP binding"/>
    <property type="evidence" value="ECO:0007669"/>
    <property type="project" value="UniProtKB-KW"/>
</dbReference>
<evidence type="ECO:0000256" key="2">
    <source>
        <dbReference type="ARBA" id="ARBA00022786"/>
    </source>
</evidence>
<dbReference type="SMART" id="SM00212">
    <property type="entry name" value="UBCc"/>
    <property type="match status" value="1"/>
</dbReference>
<dbReference type="Pfam" id="PF00179">
    <property type="entry name" value="UQ_con"/>
    <property type="match status" value="1"/>
</dbReference>
<evidence type="ECO:0000256" key="4">
    <source>
        <dbReference type="SAM" id="MobiDB-lite"/>
    </source>
</evidence>
<dbReference type="SUPFAM" id="SSF54495">
    <property type="entry name" value="UBC-like"/>
    <property type="match status" value="1"/>
</dbReference>
<evidence type="ECO:0000313" key="6">
    <source>
        <dbReference type="EMBL" id="KRZ99071.1"/>
    </source>
</evidence>
<dbReference type="CDD" id="cd23812">
    <property type="entry name" value="UBCc_ScPEX4-like"/>
    <property type="match status" value="1"/>
</dbReference>
<protein>
    <recommendedName>
        <fullName evidence="5">UBC core domain-containing protein</fullName>
    </recommendedName>
</protein>
<sequence>MAEKRLFKEYNQLKKTPAHEANPQIVSLLPVDMSNILEWEAVVSKPGKSESRYYYNGKWRLNIAVPTTYPLTPPKIEFDRSTPICHPNINIDTGEICLDILKQENWSPAWNLQYLVVAILMLIDDPEPDSPLNIDLANLFRHDKTAFESVVQYYMWKFGTFLTSDRGEKDITGVKEDGDEIVEKNLDIESMEVSNDASKAIHEIKNQAQEIVNETNSILESSSTNDANHTFSYRLSRPVVPTDTQNEIKSKLDLKLSKIDDLKDKLNIPESSASTGTKHVPNYKVIHDVGEEVTKQFIAKVDEIGHSSSSSQGSIEETHADNDLQGVKQKVTANVTKQVEILCLKSASPDTTEFHESIKDQNYNSSNGELERVRQNFMKQVDDKIKKHEEYIRKLQSSSPNQVNPLDENQVKQASKEPAISNGKPKSPLVETYSQKRHTIPEPEGGDVDSYDMNKPSQTIRVPLTQQPEPENLRTEIPPNRTQSSSAGLATPKSIISQELDAGLDISLQRTDSGSSRSSFSNLKKSLSRKNSKSKTSLQDEPEISKRKRFLNLLKSKPGEK</sequence>
<dbReference type="PANTHER" id="PTHR24067">
    <property type="entry name" value="UBIQUITIN-CONJUGATING ENZYME E2"/>
    <property type="match status" value="1"/>
</dbReference>
<dbReference type="Proteomes" id="UP000054251">
    <property type="component" value="Unassembled WGS sequence"/>
</dbReference>
<keyword evidence="1" id="KW-0547">Nucleotide-binding</keyword>
<evidence type="ECO:0000259" key="5">
    <source>
        <dbReference type="PROSITE" id="PS50127"/>
    </source>
</evidence>
<keyword evidence="2" id="KW-0833">Ubl conjugation pathway</keyword>
<feature type="compositionally biased region" description="Low complexity" evidence="4">
    <location>
        <begin position="513"/>
        <end position="525"/>
    </location>
</feature>
<dbReference type="RefSeq" id="XP_015465174.1">
    <property type="nucleotide sequence ID" value="XM_015614002.1"/>
</dbReference>
<proteinExistence type="predicted"/>
<dbReference type="Gene3D" id="3.10.110.10">
    <property type="entry name" value="Ubiquitin Conjugating Enzyme"/>
    <property type="match status" value="1"/>
</dbReference>
<comment type="caution">
    <text evidence="6">The sequence shown here is derived from an EMBL/GenBank/DDBJ whole genome shotgun (WGS) entry which is preliminary data.</text>
</comment>
<organism evidence="6 7">
    <name type="scientific">Debaryomyces fabryi</name>
    <dbReference type="NCBI Taxonomy" id="58627"/>
    <lineage>
        <taxon>Eukaryota</taxon>
        <taxon>Fungi</taxon>
        <taxon>Dikarya</taxon>
        <taxon>Ascomycota</taxon>
        <taxon>Saccharomycotina</taxon>
        <taxon>Pichiomycetes</taxon>
        <taxon>Debaryomycetaceae</taxon>
        <taxon>Debaryomyces</taxon>
    </lineage>
</organism>
<feature type="region of interest" description="Disordered" evidence="4">
    <location>
        <begin position="394"/>
        <end position="491"/>
    </location>
</feature>
<evidence type="ECO:0000256" key="1">
    <source>
        <dbReference type="ARBA" id="ARBA00022741"/>
    </source>
</evidence>
<feature type="compositionally biased region" description="Polar residues" evidence="4">
    <location>
        <begin position="395"/>
        <end position="404"/>
    </location>
</feature>
<feature type="compositionally biased region" description="Polar residues" evidence="4">
    <location>
        <begin position="455"/>
        <end position="469"/>
    </location>
</feature>
<accession>A0A0V1PSC8</accession>
<dbReference type="AlphaFoldDB" id="A0A0V1PSC8"/>
<evidence type="ECO:0000313" key="7">
    <source>
        <dbReference type="Proteomes" id="UP000054251"/>
    </source>
</evidence>
<name>A0A0V1PSC8_9ASCO</name>
<feature type="region of interest" description="Disordered" evidence="4">
    <location>
        <begin position="507"/>
        <end position="561"/>
    </location>
</feature>
<dbReference type="PROSITE" id="PS50127">
    <property type="entry name" value="UBC_2"/>
    <property type="match status" value="1"/>
</dbReference>
<evidence type="ECO:0000256" key="3">
    <source>
        <dbReference type="ARBA" id="ARBA00022840"/>
    </source>
</evidence>
<dbReference type="EMBL" id="LMYN01000177">
    <property type="protein sequence ID" value="KRZ99071.1"/>
    <property type="molecule type" value="Genomic_DNA"/>
</dbReference>
<feature type="domain" description="UBC core" evidence="5">
    <location>
        <begin position="1"/>
        <end position="160"/>
    </location>
</feature>
<dbReference type="GeneID" id="26842182"/>
<reference evidence="6 7" key="1">
    <citation type="submission" date="2015-11" db="EMBL/GenBank/DDBJ databases">
        <title>The genome of Debaryomyces fabryi.</title>
        <authorList>
            <person name="Tafer H."/>
            <person name="Lopandic K."/>
        </authorList>
    </citation>
    <scope>NUCLEOTIDE SEQUENCE [LARGE SCALE GENOMIC DNA]</scope>
    <source>
        <strain evidence="6 7">CBS 789</strain>
    </source>
</reference>
<gene>
    <name evidence="6" type="ORF">AC631_05173</name>
</gene>